<reference evidence="2" key="2">
    <citation type="submission" date="2020-09" db="EMBL/GenBank/DDBJ databases">
        <authorList>
            <person name="Sun Q."/>
            <person name="Zhou Y."/>
        </authorList>
    </citation>
    <scope>NUCLEOTIDE SEQUENCE</scope>
    <source>
        <strain evidence="2">CGMCC 1.8984</strain>
    </source>
</reference>
<proteinExistence type="predicted"/>
<keyword evidence="3" id="KW-1185">Reference proteome</keyword>
<dbReference type="RefSeq" id="WP_188742019.1">
    <property type="nucleotide sequence ID" value="NZ_BAABFW010000003.1"/>
</dbReference>
<reference evidence="2" key="1">
    <citation type="journal article" date="2014" name="Int. J. Syst. Evol. Microbiol.">
        <title>Complete genome sequence of Corynebacterium casei LMG S-19264T (=DSM 44701T), isolated from a smear-ripened cheese.</title>
        <authorList>
            <consortium name="US DOE Joint Genome Institute (JGI-PGF)"/>
            <person name="Walter F."/>
            <person name="Albersmeier A."/>
            <person name="Kalinowski J."/>
            <person name="Ruckert C."/>
        </authorList>
    </citation>
    <scope>NUCLEOTIDE SEQUENCE</scope>
    <source>
        <strain evidence="2">CGMCC 1.8984</strain>
    </source>
</reference>
<dbReference type="Pfam" id="PF13822">
    <property type="entry name" value="ACC_epsilon"/>
    <property type="match status" value="1"/>
</dbReference>
<dbReference type="GO" id="GO:0004658">
    <property type="term" value="F:propionyl-CoA carboxylase activity"/>
    <property type="evidence" value="ECO:0007669"/>
    <property type="project" value="InterPro"/>
</dbReference>
<comment type="caution">
    <text evidence="2">The sequence shown here is derived from an EMBL/GenBank/DDBJ whole genome shotgun (WGS) entry which is preliminary data.</text>
</comment>
<dbReference type="AlphaFoldDB" id="A0A917UNZ2"/>
<organism evidence="2 3">
    <name type="scientific">Agromyces bauzanensis</name>
    <dbReference type="NCBI Taxonomy" id="1308924"/>
    <lineage>
        <taxon>Bacteria</taxon>
        <taxon>Bacillati</taxon>
        <taxon>Actinomycetota</taxon>
        <taxon>Actinomycetes</taxon>
        <taxon>Micrococcales</taxon>
        <taxon>Microbacteriaceae</taxon>
        <taxon>Agromyces</taxon>
    </lineage>
</organism>
<evidence type="ECO:0008006" key="4">
    <source>
        <dbReference type="Google" id="ProtNLM"/>
    </source>
</evidence>
<dbReference type="GO" id="GO:0003989">
    <property type="term" value="F:acetyl-CoA carboxylase activity"/>
    <property type="evidence" value="ECO:0007669"/>
    <property type="project" value="InterPro"/>
</dbReference>
<sequence>MDTHASENHGARPEPGADARAADLRFVTRDVTHEEAAAVTAVILAAIDEQSVEASVAEPARDAWVQSAHALRSPIAVGPGSWARSVR</sequence>
<evidence type="ECO:0000313" key="2">
    <source>
        <dbReference type="EMBL" id="GGJ71526.1"/>
    </source>
</evidence>
<feature type="region of interest" description="Disordered" evidence="1">
    <location>
        <begin position="1"/>
        <end position="20"/>
    </location>
</feature>
<accession>A0A917UNZ2</accession>
<dbReference type="Proteomes" id="UP000636956">
    <property type="component" value="Unassembled WGS sequence"/>
</dbReference>
<dbReference type="InterPro" id="IPR032716">
    <property type="entry name" value="ACC_epsilon"/>
</dbReference>
<name>A0A917UNZ2_9MICO</name>
<evidence type="ECO:0000313" key="3">
    <source>
        <dbReference type="Proteomes" id="UP000636956"/>
    </source>
</evidence>
<dbReference type="EMBL" id="BMMD01000002">
    <property type="protein sequence ID" value="GGJ71526.1"/>
    <property type="molecule type" value="Genomic_DNA"/>
</dbReference>
<evidence type="ECO:0000256" key="1">
    <source>
        <dbReference type="SAM" id="MobiDB-lite"/>
    </source>
</evidence>
<protein>
    <recommendedName>
        <fullName evidence="4">Acyl-CoA carboxylase subunit epsilon</fullName>
    </recommendedName>
</protein>
<gene>
    <name evidence="2" type="ORF">GCM10011372_06770</name>
</gene>